<dbReference type="Proteomes" id="UP001359559">
    <property type="component" value="Unassembled WGS sequence"/>
</dbReference>
<accession>A0AAN9I3J8</accession>
<dbReference type="EMBL" id="JAYKXN010000008">
    <property type="protein sequence ID" value="KAK7264607.1"/>
    <property type="molecule type" value="Genomic_DNA"/>
</dbReference>
<keyword evidence="1" id="KW-0472">Membrane</keyword>
<keyword evidence="1" id="KW-0812">Transmembrane</keyword>
<name>A0AAN9I3J8_CLITE</name>
<keyword evidence="3" id="KW-1185">Reference proteome</keyword>
<dbReference type="AlphaFoldDB" id="A0AAN9I3J8"/>
<evidence type="ECO:0000313" key="3">
    <source>
        <dbReference type="Proteomes" id="UP001359559"/>
    </source>
</evidence>
<organism evidence="2 3">
    <name type="scientific">Clitoria ternatea</name>
    <name type="common">Butterfly pea</name>
    <dbReference type="NCBI Taxonomy" id="43366"/>
    <lineage>
        <taxon>Eukaryota</taxon>
        <taxon>Viridiplantae</taxon>
        <taxon>Streptophyta</taxon>
        <taxon>Embryophyta</taxon>
        <taxon>Tracheophyta</taxon>
        <taxon>Spermatophyta</taxon>
        <taxon>Magnoliopsida</taxon>
        <taxon>eudicotyledons</taxon>
        <taxon>Gunneridae</taxon>
        <taxon>Pentapetalae</taxon>
        <taxon>rosids</taxon>
        <taxon>fabids</taxon>
        <taxon>Fabales</taxon>
        <taxon>Fabaceae</taxon>
        <taxon>Papilionoideae</taxon>
        <taxon>50 kb inversion clade</taxon>
        <taxon>NPAAA clade</taxon>
        <taxon>indigoferoid/millettioid clade</taxon>
        <taxon>Phaseoleae</taxon>
        <taxon>Clitoria</taxon>
    </lineage>
</organism>
<comment type="caution">
    <text evidence="2">The sequence shown here is derived from an EMBL/GenBank/DDBJ whole genome shotgun (WGS) entry which is preliminary data.</text>
</comment>
<proteinExistence type="predicted"/>
<gene>
    <name evidence="2" type="ORF">RJT34_32216</name>
</gene>
<evidence type="ECO:0000256" key="1">
    <source>
        <dbReference type="SAM" id="Phobius"/>
    </source>
</evidence>
<feature type="transmembrane region" description="Helical" evidence="1">
    <location>
        <begin position="52"/>
        <end position="70"/>
    </location>
</feature>
<feature type="transmembrane region" description="Helical" evidence="1">
    <location>
        <begin position="12"/>
        <end position="32"/>
    </location>
</feature>
<evidence type="ECO:0000313" key="2">
    <source>
        <dbReference type="EMBL" id="KAK7264607.1"/>
    </source>
</evidence>
<protein>
    <submittedName>
        <fullName evidence="2">Uncharacterized protein</fullName>
    </submittedName>
</protein>
<keyword evidence="1" id="KW-1133">Transmembrane helix</keyword>
<sequence>MIANFVFWYEDVGAFLMLMCIPIGVKLIGLSVEVWLHETVLVHTNNAINSQVVLLHLLHSLLFSSLLLYIHTHSSNQIKPYCSHSESTQILFDRLWSFALRLFLEESGIWI</sequence>
<reference evidence="2 3" key="1">
    <citation type="submission" date="2024-01" db="EMBL/GenBank/DDBJ databases">
        <title>The genomes of 5 underutilized Papilionoideae crops provide insights into root nodulation and disease resistance.</title>
        <authorList>
            <person name="Yuan L."/>
        </authorList>
    </citation>
    <scope>NUCLEOTIDE SEQUENCE [LARGE SCALE GENOMIC DNA]</scope>
    <source>
        <strain evidence="2">LY-2023</strain>
        <tissue evidence="2">Leaf</tissue>
    </source>
</reference>